<feature type="repeat" description="WD" evidence="1">
    <location>
        <begin position="353"/>
        <end position="382"/>
    </location>
</feature>
<gene>
    <name evidence="2" type="ORF">KSP40_PGU017899</name>
</gene>
<feature type="repeat" description="WD" evidence="1">
    <location>
        <begin position="307"/>
        <end position="339"/>
    </location>
</feature>
<dbReference type="InterPro" id="IPR045182">
    <property type="entry name" value="JINGUBANG-like"/>
</dbReference>
<dbReference type="InterPro" id="IPR001680">
    <property type="entry name" value="WD40_rpt"/>
</dbReference>
<evidence type="ECO:0000313" key="3">
    <source>
        <dbReference type="Proteomes" id="UP001412067"/>
    </source>
</evidence>
<dbReference type="Proteomes" id="UP001412067">
    <property type="component" value="Unassembled WGS sequence"/>
</dbReference>
<dbReference type="Pfam" id="PF00400">
    <property type="entry name" value="WD40"/>
    <property type="match status" value="3"/>
</dbReference>
<dbReference type="SUPFAM" id="SSF50978">
    <property type="entry name" value="WD40 repeat-like"/>
    <property type="match status" value="1"/>
</dbReference>
<feature type="repeat" description="WD" evidence="1">
    <location>
        <begin position="262"/>
        <end position="292"/>
    </location>
</feature>
<sequence>MSLLLSWLNAVSCSSSEGKTSVASRGGASIVGATPEGRSSFSALRIESSTASEILNSNTSASDDIVSVLTHPSLPSLPSLQSLIPRLNPSHLFSASFLRLCSLAAPSSGTGSTVLAFSASSHLLYTANESFLSVYDLSDLRPIEFIPIPPGTGATKSISLSLDGPAVFTTHQDGSIRVWRRSSRSGLHRLQTSLPTPADQLRRLPLPKNYVTVRRHQKCLWIKHADAVSGISSGTIGLFYSVSWDKTLKVWSSSSLRCLESIQAHEDAVNAVAVAADGTVYTGSADCMIRVWVRSDGAETHDLVATLDRHRSSVNALALSSDGSVLYSGACDRSVLVWEREKCPSYMAVTGALRGHERAILCLACVGELVISGSGDRTVRIWRREGFRMGYSCLAVMEGHARGIKSLAAVRMPNGDEAGVPEVYRVCSGSLDGELAFSLLGADEIQAVQH</sequence>
<comment type="caution">
    <text evidence="2">The sequence shown here is derived from an EMBL/GenBank/DDBJ whole genome shotgun (WGS) entry which is preliminary data.</text>
</comment>
<evidence type="ECO:0000313" key="2">
    <source>
        <dbReference type="EMBL" id="KAK8943648.1"/>
    </source>
</evidence>
<proteinExistence type="predicted"/>
<name>A0ABR2LKR4_9ASPA</name>
<dbReference type="PANTHER" id="PTHR22844:SF199">
    <property type="entry name" value="F21J9.19"/>
    <property type="match status" value="1"/>
</dbReference>
<keyword evidence="3" id="KW-1185">Reference proteome</keyword>
<organism evidence="2 3">
    <name type="scientific">Platanthera guangdongensis</name>
    <dbReference type="NCBI Taxonomy" id="2320717"/>
    <lineage>
        <taxon>Eukaryota</taxon>
        <taxon>Viridiplantae</taxon>
        <taxon>Streptophyta</taxon>
        <taxon>Embryophyta</taxon>
        <taxon>Tracheophyta</taxon>
        <taxon>Spermatophyta</taxon>
        <taxon>Magnoliopsida</taxon>
        <taxon>Liliopsida</taxon>
        <taxon>Asparagales</taxon>
        <taxon>Orchidaceae</taxon>
        <taxon>Orchidoideae</taxon>
        <taxon>Orchideae</taxon>
        <taxon>Orchidinae</taxon>
        <taxon>Platanthera</taxon>
    </lineage>
</organism>
<accession>A0ABR2LKR4</accession>
<dbReference type="SMART" id="SM00320">
    <property type="entry name" value="WD40"/>
    <property type="match status" value="6"/>
</dbReference>
<dbReference type="PROSITE" id="PS50294">
    <property type="entry name" value="WD_REPEATS_REGION"/>
    <property type="match status" value="3"/>
</dbReference>
<evidence type="ECO:0000256" key="1">
    <source>
        <dbReference type="PROSITE-ProRule" id="PRU00221"/>
    </source>
</evidence>
<dbReference type="PANTHER" id="PTHR22844">
    <property type="entry name" value="F-BOX AND WD40 DOMAIN PROTEIN"/>
    <property type="match status" value="1"/>
</dbReference>
<dbReference type="InterPro" id="IPR036322">
    <property type="entry name" value="WD40_repeat_dom_sf"/>
</dbReference>
<dbReference type="Gene3D" id="2.130.10.10">
    <property type="entry name" value="YVTN repeat-like/Quinoprotein amine dehydrogenase"/>
    <property type="match status" value="2"/>
</dbReference>
<dbReference type="InterPro" id="IPR015943">
    <property type="entry name" value="WD40/YVTN_repeat-like_dom_sf"/>
</dbReference>
<protein>
    <submittedName>
        <fullName evidence="2">Uncharacterized protein</fullName>
    </submittedName>
</protein>
<dbReference type="PROSITE" id="PS50082">
    <property type="entry name" value="WD_REPEATS_2"/>
    <property type="match status" value="3"/>
</dbReference>
<reference evidence="2 3" key="1">
    <citation type="journal article" date="2022" name="Nat. Plants">
        <title>Genomes of leafy and leafless Platanthera orchids illuminate the evolution of mycoheterotrophy.</title>
        <authorList>
            <person name="Li M.H."/>
            <person name="Liu K.W."/>
            <person name="Li Z."/>
            <person name="Lu H.C."/>
            <person name="Ye Q.L."/>
            <person name="Zhang D."/>
            <person name="Wang J.Y."/>
            <person name="Li Y.F."/>
            <person name="Zhong Z.M."/>
            <person name="Liu X."/>
            <person name="Yu X."/>
            <person name="Liu D.K."/>
            <person name="Tu X.D."/>
            <person name="Liu B."/>
            <person name="Hao Y."/>
            <person name="Liao X.Y."/>
            <person name="Jiang Y.T."/>
            <person name="Sun W.H."/>
            <person name="Chen J."/>
            <person name="Chen Y.Q."/>
            <person name="Ai Y."/>
            <person name="Zhai J.W."/>
            <person name="Wu S.S."/>
            <person name="Zhou Z."/>
            <person name="Hsiao Y.Y."/>
            <person name="Wu W.L."/>
            <person name="Chen Y.Y."/>
            <person name="Lin Y.F."/>
            <person name="Hsu J.L."/>
            <person name="Li C.Y."/>
            <person name="Wang Z.W."/>
            <person name="Zhao X."/>
            <person name="Zhong W.Y."/>
            <person name="Ma X.K."/>
            <person name="Ma L."/>
            <person name="Huang J."/>
            <person name="Chen G.Z."/>
            <person name="Huang M.Z."/>
            <person name="Huang L."/>
            <person name="Peng D.H."/>
            <person name="Luo Y.B."/>
            <person name="Zou S.Q."/>
            <person name="Chen S.P."/>
            <person name="Lan S."/>
            <person name="Tsai W.C."/>
            <person name="Van de Peer Y."/>
            <person name="Liu Z.J."/>
        </authorList>
    </citation>
    <scope>NUCLEOTIDE SEQUENCE [LARGE SCALE GENOMIC DNA]</scope>
    <source>
        <strain evidence="2">Lor288</strain>
    </source>
</reference>
<keyword evidence="1" id="KW-0853">WD repeat</keyword>
<dbReference type="EMBL" id="JBBWWR010000018">
    <property type="protein sequence ID" value="KAK8943648.1"/>
    <property type="molecule type" value="Genomic_DNA"/>
</dbReference>